<dbReference type="CDD" id="cd00688">
    <property type="entry name" value="ISOPREN_C2_like"/>
    <property type="match status" value="1"/>
</dbReference>
<dbReference type="PANTHER" id="PTHR43308:SF5">
    <property type="entry name" value="S-LAYER PROTEIN _ PEPTIDOGLYCAN ENDO-BETA-N-ACETYLGLUCOSAMINIDASE"/>
    <property type="match status" value="1"/>
</dbReference>
<dbReference type="RefSeq" id="WP_073079989.1">
    <property type="nucleotide sequence ID" value="NZ_FQXV01000010.1"/>
</dbReference>
<dbReference type="AlphaFoldDB" id="A0A1M5YQW0"/>
<keyword evidence="1" id="KW-0677">Repeat</keyword>
<feature type="domain" description="SLH" evidence="3">
    <location>
        <begin position="363"/>
        <end position="427"/>
    </location>
</feature>
<dbReference type="InterPro" id="IPR008930">
    <property type="entry name" value="Terpenoid_cyclase/PrenylTrfase"/>
</dbReference>
<feature type="signal peptide" evidence="2">
    <location>
        <begin position="1"/>
        <end position="27"/>
    </location>
</feature>
<dbReference type="PROSITE" id="PS51272">
    <property type="entry name" value="SLH"/>
    <property type="match status" value="2"/>
</dbReference>
<dbReference type="InterPro" id="IPR001119">
    <property type="entry name" value="SLH_dom"/>
</dbReference>
<feature type="chain" id="PRO_5012545075" evidence="2">
    <location>
        <begin position="28"/>
        <end position="552"/>
    </location>
</feature>
<dbReference type="OrthoDB" id="411361at2"/>
<dbReference type="STRING" id="1123282.SAMN02745823_02726"/>
<dbReference type="SUPFAM" id="SSF48239">
    <property type="entry name" value="Terpenoid cyclases/Protein prenyltransferases"/>
    <property type="match status" value="1"/>
</dbReference>
<evidence type="ECO:0000259" key="3">
    <source>
        <dbReference type="PROSITE" id="PS51272"/>
    </source>
</evidence>
<dbReference type="Gene3D" id="1.50.10.20">
    <property type="match status" value="1"/>
</dbReference>
<gene>
    <name evidence="4" type="ORF">SAMN02745823_02726</name>
</gene>
<evidence type="ECO:0000256" key="1">
    <source>
        <dbReference type="ARBA" id="ARBA00022737"/>
    </source>
</evidence>
<keyword evidence="2" id="KW-0732">Signal</keyword>
<dbReference type="Proteomes" id="UP000183995">
    <property type="component" value="Unassembled WGS sequence"/>
</dbReference>
<proteinExistence type="predicted"/>
<evidence type="ECO:0000256" key="2">
    <source>
        <dbReference type="SAM" id="SignalP"/>
    </source>
</evidence>
<evidence type="ECO:0000313" key="5">
    <source>
        <dbReference type="Proteomes" id="UP000183995"/>
    </source>
</evidence>
<dbReference type="EMBL" id="FQXV01000010">
    <property type="protein sequence ID" value="SHI14240.1"/>
    <property type="molecule type" value="Genomic_DNA"/>
</dbReference>
<name>A0A1M5YQW0_9FIRM</name>
<feature type="domain" description="SLH" evidence="3">
    <location>
        <begin position="428"/>
        <end position="486"/>
    </location>
</feature>
<reference evidence="4 5" key="1">
    <citation type="submission" date="2016-11" db="EMBL/GenBank/DDBJ databases">
        <authorList>
            <person name="Jaros S."/>
            <person name="Januszkiewicz K."/>
            <person name="Wedrychowicz H."/>
        </authorList>
    </citation>
    <scope>NUCLEOTIDE SEQUENCE [LARGE SCALE GENOMIC DNA]</scope>
    <source>
        <strain evidence="4 5">DSM 10068</strain>
    </source>
</reference>
<dbReference type="Pfam" id="PF00395">
    <property type="entry name" value="SLH"/>
    <property type="match status" value="2"/>
</dbReference>
<dbReference type="InterPro" id="IPR051465">
    <property type="entry name" value="Cell_Envelope_Struct_Comp"/>
</dbReference>
<evidence type="ECO:0000313" key="4">
    <source>
        <dbReference type="EMBL" id="SHI14240.1"/>
    </source>
</evidence>
<protein>
    <submittedName>
        <fullName evidence="4">S-layer homology domain-containing protein</fullName>
    </submittedName>
</protein>
<dbReference type="PANTHER" id="PTHR43308">
    <property type="entry name" value="OUTER MEMBRANE PROTEIN ALPHA-RELATED"/>
    <property type="match status" value="1"/>
</dbReference>
<organism evidence="4 5">
    <name type="scientific">Sporobacter termitidis DSM 10068</name>
    <dbReference type="NCBI Taxonomy" id="1123282"/>
    <lineage>
        <taxon>Bacteria</taxon>
        <taxon>Bacillati</taxon>
        <taxon>Bacillota</taxon>
        <taxon>Clostridia</taxon>
        <taxon>Eubacteriales</taxon>
        <taxon>Oscillospiraceae</taxon>
        <taxon>Sporobacter</taxon>
    </lineage>
</organism>
<sequence>MKKTTVKILSLLLVIGMLLGLPAGAFAAAGGGTLDTAVEEAAAYIYRTVANPQVDSIGGEWAVLGLARSGYEVPDEYYQKYYDTLKNYVTARKGVLSESKYTENSRVIVALSAIGKDARDVAGYDLTKPLGDFDAVISQGINGPIWALIALDSGNYDMPENPDAKTQATRQIYIDELLSRQLADGGWSMVGRGGDTTEADPDITGMVLQALAKYQDQPAVKQATGKALSCVSLMQDASGGFVSWHSLNAESCAQIIVALAELGIPLDDSRFVKNGNTVLDALMSFRAEDGGFLHTGQGAGASNPMASEQALYALVAAQRLRDGKTSLYRMTDTRSIPEGENTSGKGLPGKHADVRPTELTAPGATFTDISGVNAHKNQEAIEALASRGIIDGMGSGLFEPDSAMTRAQFAAIVVRALGLTPKAADSFADVISDQQYAAYADTARTYEIVLGVGDGKFSPEGTVTRQEAAVMVARAARLCGMNTELDDNAVRDALAPFPDYMTAARWAHQGLAFCYSENILDQSDLNIQPTAAIKRCEAAQMLFNLLSRANLL</sequence>
<keyword evidence="5" id="KW-1185">Reference proteome</keyword>
<accession>A0A1M5YQW0</accession>